<name>A0ABN1MY08_9BACT</name>
<organism evidence="1 2">
    <name type="scientific">Algoriphagus jejuensis</name>
    <dbReference type="NCBI Taxonomy" id="419934"/>
    <lineage>
        <taxon>Bacteria</taxon>
        <taxon>Pseudomonadati</taxon>
        <taxon>Bacteroidota</taxon>
        <taxon>Cytophagia</taxon>
        <taxon>Cytophagales</taxon>
        <taxon>Cyclobacteriaceae</taxon>
        <taxon>Algoriphagus</taxon>
    </lineage>
</organism>
<protein>
    <recommendedName>
        <fullName evidence="3">DUF3291 domain-containing protein</fullName>
    </recommendedName>
</protein>
<dbReference type="Proteomes" id="UP001500469">
    <property type="component" value="Unassembled WGS sequence"/>
</dbReference>
<sequence length="110" mass="12714">MKVTITSIELKGPFKFFALSAKALKILKQLKATNCKGFRKKGFWTTHYTMALWENEADLKSFAQSGAHLEAMKKTKEIAKEVRTYTYESQKLPSWEEAIRLLEKGKVYSF</sequence>
<keyword evidence="2" id="KW-1185">Reference proteome</keyword>
<gene>
    <name evidence="1" type="ORF">GCM10009119_13360</name>
</gene>
<comment type="caution">
    <text evidence="1">The sequence shown here is derived from an EMBL/GenBank/DDBJ whole genome shotgun (WGS) entry which is preliminary data.</text>
</comment>
<dbReference type="RefSeq" id="WP_343849710.1">
    <property type="nucleotide sequence ID" value="NZ_BAAAFI010000005.1"/>
</dbReference>
<dbReference type="EMBL" id="BAAAFI010000005">
    <property type="protein sequence ID" value="GAA0878368.1"/>
    <property type="molecule type" value="Genomic_DNA"/>
</dbReference>
<reference evidence="1 2" key="1">
    <citation type="journal article" date="2019" name="Int. J. Syst. Evol. Microbiol.">
        <title>The Global Catalogue of Microorganisms (GCM) 10K type strain sequencing project: providing services to taxonomists for standard genome sequencing and annotation.</title>
        <authorList>
            <consortium name="The Broad Institute Genomics Platform"/>
            <consortium name="The Broad Institute Genome Sequencing Center for Infectious Disease"/>
            <person name="Wu L."/>
            <person name="Ma J."/>
        </authorList>
    </citation>
    <scope>NUCLEOTIDE SEQUENCE [LARGE SCALE GENOMIC DNA]</scope>
    <source>
        <strain evidence="1 2">JCM 16112</strain>
    </source>
</reference>
<dbReference type="InterPro" id="IPR011008">
    <property type="entry name" value="Dimeric_a/b-barrel"/>
</dbReference>
<evidence type="ECO:0000313" key="2">
    <source>
        <dbReference type="Proteomes" id="UP001500469"/>
    </source>
</evidence>
<dbReference type="SUPFAM" id="SSF54909">
    <property type="entry name" value="Dimeric alpha+beta barrel"/>
    <property type="match status" value="1"/>
</dbReference>
<accession>A0ABN1MY08</accession>
<evidence type="ECO:0008006" key="3">
    <source>
        <dbReference type="Google" id="ProtNLM"/>
    </source>
</evidence>
<evidence type="ECO:0000313" key="1">
    <source>
        <dbReference type="EMBL" id="GAA0878368.1"/>
    </source>
</evidence>
<proteinExistence type="predicted"/>